<dbReference type="InterPro" id="IPR018108">
    <property type="entry name" value="MCP_transmembrane"/>
</dbReference>
<evidence type="ECO:0000256" key="5">
    <source>
        <dbReference type="ARBA" id="ARBA00022692"/>
    </source>
</evidence>
<keyword evidence="19" id="KW-1185">Reference proteome</keyword>
<evidence type="ECO:0000256" key="17">
    <source>
        <dbReference type="RuleBase" id="RU000488"/>
    </source>
</evidence>
<keyword evidence="7" id="KW-1133">Transmembrane helix</keyword>
<evidence type="ECO:0000256" key="16">
    <source>
        <dbReference type="PROSITE-ProRule" id="PRU00282"/>
    </source>
</evidence>
<dbReference type="Gene3D" id="1.50.40.10">
    <property type="entry name" value="Mitochondrial carrier domain"/>
    <property type="match status" value="1"/>
</dbReference>
<evidence type="ECO:0000256" key="1">
    <source>
        <dbReference type="ARBA" id="ARBA00004141"/>
    </source>
</evidence>
<comment type="catalytic activity">
    <reaction evidence="13">
        <text>maleate(in) + 2-oxoglutarate(out) = maleate(out) + 2-oxoglutarate(in)</text>
        <dbReference type="Rhea" id="RHEA:71599"/>
        <dbReference type="ChEBI" id="CHEBI:16810"/>
        <dbReference type="ChEBI" id="CHEBI:30780"/>
    </reaction>
</comment>
<feature type="repeat" description="Solcar" evidence="16">
    <location>
        <begin position="209"/>
        <end position="294"/>
    </location>
</feature>
<evidence type="ECO:0000256" key="6">
    <source>
        <dbReference type="ARBA" id="ARBA00022737"/>
    </source>
</evidence>
<dbReference type="InterPro" id="IPR050391">
    <property type="entry name" value="Mito_Metabolite_Transporter"/>
</dbReference>
<dbReference type="AlphaFoldDB" id="A0AAW2YS13"/>
<keyword evidence="5 16" id="KW-0812">Transmembrane</keyword>
<dbReference type="PROSITE" id="PS50920">
    <property type="entry name" value="SOLCAR"/>
    <property type="match status" value="3"/>
</dbReference>
<evidence type="ECO:0000256" key="10">
    <source>
        <dbReference type="ARBA" id="ARBA00036491"/>
    </source>
</evidence>
<comment type="subcellular location">
    <subcellularLocation>
        <location evidence="1">Membrane</location>
        <topology evidence="1">Multi-pass membrane protein</topology>
    </subcellularLocation>
</comment>
<evidence type="ECO:0000313" key="19">
    <source>
        <dbReference type="Proteomes" id="UP001431209"/>
    </source>
</evidence>
<feature type="repeat" description="Solcar" evidence="16">
    <location>
        <begin position="14"/>
        <end position="95"/>
    </location>
</feature>
<keyword evidence="4" id="KW-0050">Antiport</keyword>
<sequence length="297" mass="32944">MSTVQNTKDIPSSVKFLFGGLSGCMATCIVQPIDLIKTRMQLSQKGEFKNSFDAFTKIYKQEGVVNMYKGLSAGLFRQATYTTTRLGVFNVLQDYYTKVDPNTGKVTPPDFMKKLLIGSVAGGVGSIVGTPAEVSLIRMTSDGRLPVAERRNYKNVFDALLRISKDEGVLNMWRGCTPTVARAVVLNAAQLSVYSQAKEMLVKTGYFVDGTSTHLTASLISGFISTAVSIPIDMSKTRIQTMKNNEYKNALDVIQKVARNEGVFALWKGFTPYFLRLGPHTVFTFLFLEKMNELYLK</sequence>
<keyword evidence="6" id="KW-0677">Repeat</keyword>
<evidence type="ECO:0000256" key="8">
    <source>
        <dbReference type="ARBA" id="ARBA00023055"/>
    </source>
</evidence>
<dbReference type="InterPro" id="IPR023395">
    <property type="entry name" value="MCP_dom_sf"/>
</dbReference>
<dbReference type="FunFam" id="1.50.40.10:FF:000013">
    <property type="entry name" value="Mitochondrial 2-oxoglutarate/malate carrier protein-like protein"/>
    <property type="match status" value="1"/>
</dbReference>
<name>A0AAW2YS13_9EUKA</name>
<protein>
    <recommendedName>
        <fullName evidence="11">Mitochondrial 2-oxoglutarate/malate carrier protein</fullName>
    </recommendedName>
</protein>
<dbReference type="GO" id="GO:0016020">
    <property type="term" value="C:membrane"/>
    <property type="evidence" value="ECO:0007669"/>
    <property type="project" value="UniProtKB-SubCell"/>
</dbReference>
<reference evidence="18 19" key="1">
    <citation type="submission" date="2024-03" db="EMBL/GenBank/DDBJ databases">
        <title>The Acrasis kona genome and developmental transcriptomes reveal deep origins of eukaryotic multicellular pathways.</title>
        <authorList>
            <person name="Sheikh S."/>
            <person name="Fu C.-J."/>
            <person name="Brown M.W."/>
            <person name="Baldauf S.L."/>
        </authorList>
    </citation>
    <scope>NUCLEOTIDE SEQUENCE [LARGE SCALE GENOMIC DNA]</scope>
    <source>
        <strain evidence="18 19">ATCC MYA-3509</strain>
    </source>
</reference>
<dbReference type="PANTHER" id="PTHR45618">
    <property type="entry name" value="MITOCHONDRIAL DICARBOXYLATE CARRIER-RELATED"/>
    <property type="match status" value="1"/>
</dbReference>
<evidence type="ECO:0000256" key="9">
    <source>
        <dbReference type="ARBA" id="ARBA00023136"/>
    </source>
</evidence>
<evidence type="ECO:0000256" key="2">
    <source>
        <dbReference type="ARBA" id="ARBA00006375"/>
    </source>
</evidence>
<gene>
    <name evidence="18" type="ORF">AKO1_007226</name>
</gene>
<evidence type="ECO:0000256" key="11">
    <source>
        <dbReference type="ARBA" id="ARBA00040264"/>
    </source>
</evidence>
<evidence type="ECO:0000256" key="13">
    <source>
        <dbReference type="ARBA" id="ARBA00050291"/>
    </source>
</evidence>
<keyword evidence="9 16" id="KW-0472">Membrane</keyword>
<comment type="catalytic activity">
    <reaction evidence="12">
        <text>oxaloacetate(in) + 2-oxoglutarate(out) = oxaloacetate(out) + 2-oxoglutarate(in)</text>
        <dbReference type="Rhea" id="RHEA:71603"/>
        <dbReference type="ChEBI" id="CHEBI:16452"/>
        <dbReference type="ChEBI" id="CHEBI:16810"/>
    </reaction>
</comment>
<dbReference type="Proteomes" id="UP001431209">
    <property type="component" value="Unassembled WGS sequence"/>
</dbReference>
<dbReference type="EMBL" id="JAOPGA020000639">
    <property type="protein sequence ID" value="KAL0480183.1"/>
    <property type="molecule type" value="Genomic_DNA"/>
</dbReference>
<dbReference type="InterPro" id="IPR002067">
    <property type="entry name" value="MCP"/>
</dbReference>
<evidence type="ECO:0000256" key="14">
    <source>
        <dbReference type="ARBA" id="ARBA00052538"/>
    </source>
</evidence>
<organism evidence="18 19">
    <name type="scientific">Acrasis kona</name>
    <dbReference type="NCBI Taxonomy" id="1008807"/>
    <lineage>
        <taxon>Eukaryota</taxon>
        <taxon>Discoba</taxon>
        <taxon>Heterolobosea</taxon>
        <taxon>Tetramitia</taxon>
        <taxon>Eutetramitia</taxon>
        <taxon>Acrasidae</taxon>
        <taxon>Acrasis</taxon>
    </lineage>
</organism>
<accession>A0AAW2YS13</accession>
<dbReference type="SUPFAM" id="SSF103506">
    <property type="entry name" value="Mitochondrial carrier"/>
    <property type="match status" value="1"/>
</dbReference>
<comment type="catalytic activity">
    <reaction evidence="14">
        <text>malonate(in) + 2-oxoglutarate(out) = malonate(out) + 2-oxoglutarate(in)</text>
        <dbReference type="Rhea" id="RHEA:71591"/>
        <dbReference type="ChEBI" id="CHEBI:15792"/>
        <dbReference type="ChEBI" id="CHEBI:16810"/>
    </reaction>
</comment>
<evidence type="ECO:0000256" key="15">
    <source>
        <dbReference type="ARBA" id="ARBA00052710"/>
    </source>
</evidence>
<dbReference type="PRINTS" id="PR00784">
    <property type="entry name" value="MTUNCOUPLING"/>
</dbReference>
<evidence type="ECO:0000256" key="12">
    <source>
        <dbReference type="ARBA" id="ARBA00050120"/>
    </source>
</evidence>
<keyword evidence="3 17" id="KW-0813">Transport</keyword>
<feature type="repeat" description="Solcar" evidence="16">
    <location>
        <begin position="109"/>
        <end position="200"/>
    </location>
</feature>
<dbReference type="Pfam" id="PF00153">
    <property type="entry name" value="Mito_carr"/>
    <property type="match status" value="3"/>
</dbReference>
<comment type="catalytic activity">
    <reaction evidence="10">
        <text>(S)-malate(in) + 2-oxoglutarate(out) = (S)-malate(out) + 2-oxoglutarate(in)</text>
        <dbReference type="Rhea" id="RHEA:71587"/>
        <dbReference type="ChEBI" id="CHEBI:15589"/>
        <dbReference type="ChEBI" id="CHEBI:16810"/>
    </reaction>
</comment>
<evidence type="ECO:0000313" key="18">
    <source>
        <dbReference type="EMBL" id="KAL0480183.1"/>
    </source>
</evidence>
<comment type="catalytic activity">
    <reaction evidence="15">
        <text>succinate(in) + 2-oxoglutarate(out) = succinate(out) + 2-oxoglutarate(in)</text>
        <dbReference type="Rhea" id="RHEA:71595"/>
        <dbReference type="ChEBI" id="CHEBI:16810"/>
        <dbReference type="ChEBI" id="CHEBI:30031"/>
    </reaction>
</comment>
<dbReference type="GO" id="GO:0015297">
    <property type="term" value="F:antiporter activity"/>
    <property type="evidence" value="ECO:0007669"/>
    <property type="project" value="UniProtKB-KW"/>
</dbReference>
<proteinExistence type="inferred from homology"/>
<keyword evidence="8" id="KW-0445">Lipid transport</keyword>
<dbReference type="GO" id="GO:0006869">
    <property type="term" value="P:lipid transport"/>
    <property type="evidence" value="ECO:0007669"/>
    <property type="project" value="UniProtKB-KW"/>
</dbReference>
<comment type="similarity">
    <text evidence="2 17">Belongs to the mitochondrial carrier (TC 2.A.29) family.</text>
</comment>
<evidence type="ECO:0000256" key="4">
    <source>
        <dbReference type="ARBA" id="ARBA00022449"/>
    </source>
</evidence>
<comment type="caution">
    <text evidence="18">The sequence shown here is derived from an EMBL/GenBank/DDBJ whole genome shotgun (WGS) entry which is preliminary data.</text>
</comment>
<evidence type="ECO:0000256" key="3">
    <source>
        <dbReference type="ARBA" id="ARBA00022448"/>
    </source>
</evidence>
<evidence type="ECO:0000256" key="7">
    <source>
        <dbReference type="ARBA" id="ARBA00022989"/>
    </source>
</evidence>